<comment type="similarity">
    <text evidence="2 6 7">Belongs to the complex I 49 kDa subunit family.</text>
</comment>
<evidence type="ECO:0000259" key="8">
    <source>
        <dbReference type="Pfam" id="PF00346"/>
    </source>
</evidence>
<dbReference type="SUPFAM" id="SSF56762">
    <property type="entry name" value="HydB/Nqo4-like"/>
    <property type="match status" value="1"/>
</dbReference>
<dbReference type="InterPro" id="IPR022885">
    <property type="entry name" value="NDH1_su_D/H"/>
</dbReference>
<proteinExistence type="inferred from homology"/>
<dbReference type="InterPro" id="IPR001135">
    <property type="entry name" value="NADH_Q_OxRdtase_suD"/>
</dbReference>
<comment type="function">
    <text evidence="1 6">NDH-1 shuttles electrons from NADH, via FMN and iron-sulfur (Fe-S) centers, to quinones in the respiratory chain. The immediate electron acceptor for the enzyme in this species is believed to be ubiquinone. Couples the redox reaction to proton translocation (for every two electrons transferred, four hydrogen ions are translocated across the cytoplasmic membrane), and thus conserves the redox energy in a proton gradient.</text>
</comment>
<dbReference type="AlphaFoldDB" id="A0A7W7ZTE6"/>
<evidence type="ECO:0000256" key="3">
    <source>
        <dbReference type="ARBA" id="ARBA00022448"/>
    </source>
</evidence>
<organism evidence="9 10">
    <name type="scientific">Granulicella mallensis</name>
    <dbReference type="NCBI Taxonomy" id="940614"/>
    <lineage>
        <taxon>Bacteria</taxon>
        <taxon>Pseudomonadati</taxon>
        <taxon>Acidobacteriota</taxon>
        <taxon>Terriglobia</taxon>
        <taxon>Terriglobales</taxon>
        <taxon>Acidobacteriaceae</taxon>
        <taxon>Granulicella</taxon>
    </lineage>
</organism>
<keyword evidence="6" id="KW-0830">Ubiquinone</keyword>
<dbReference type="NCBIfam" id="TIGR01962">
    <property type="entry name" value="NuoD"/>
    <property type="match status" value="1"/>
</dbReference>
<keyword evidence="6" id="KW-0874">Quinone</keyword>
<dbReference type="HAMAP" id="MF_01358">
    <property type="entry name" value="NDH1_NuoD"/>
    <property type="match status" value="1"/>
</dbReference>
<dbReference type="Gene3D" id="1.10.645.10">
    <property type="entry name" value="Cytochrome-c3 Hydrogenase, chain B"/>
    <property type="match status" value="1"/>
</dbReference>
<comment type="subunit">
    <text evidence="6">NDH-1 is composed of 14 different subunits. Subunits NuoB, C, D, E, F, and G constitute the peripheral sector of the complex.</text>
</comment>
<dbReference type="GO" id="GO:0048038">
    <property type="term" value="F:quinone binding"/>
    <property type="evidence" value="ECO:0007669"/>
    <property type="project" value="UniProtKB-KW"/>
</dbReference>
<keyword evidence="6" id="KW-1003">Cell membrane</keyword>
<comment type="caution">
    <text evidence="9">The sequence shown here is derived from an EMBL/GenBank/DDBJ whole genome shotgun (WGS) entry which is preliminary data.</text>
</comment>
<keyword evidence="5 6" id="KW-0520">NAD</keyword>
<dbReference type="EMBL" id="JACHIO010000019">
    <property type="protein sequence ID" value="MBB5065766.1"/>
    <property type="molecule type" value="Genomic_DNA"/>
</dbReference>
<dbReference type="PANTHER" id="PTHR11993:SF10">
    <property type="entry name" value="NADH DEHYDROGENASE [UBIQUINONE] IRON-SULFUR PROTEIN 2, MITOCHONDRIAL"/>
    <property type="match status" value="1"/>
</dbReference>
<dbReference type="GO" id="GO:0050136">
    <property type="term" value="F:NADH dehydrogenase (quinone) (non-electrogenic) activity"/>
    <property type="evidence" value="ECO:0007669"/>
    <property type="project" value="UniProtKB-UniRule"/>
</dbReference>
<comment type="catalytic activity">
    <reaction evidence="6">
        <text>a quinone + NADH + 5 H(+)(in) = a quinol + NAD(+) + 4 H(+)(out)</text>
        <dbReference type="Rhea" id="RHEA:57888"/>
        <dbReference type="ChEBI" id="CHEBI:15378"/>
        <dbReference type="ChEBI" id="CHEBI:24646"/>
        <dbReference type="ChEBI" id="CHEBI:57540"/>
        <dbReference type="ChEBI" id="CHEBI:57945"/>
        <dbReference type="ChEBI" id="CHEBI:132124"/>
    </reaction>
</comment>
<evidence type="ECO:0000256" key="5">
    <source>
        <dbReference type="ARBA" id="ARBA00023027"/>
    </source>
</evidence>
<dbReference type="InterPro" id="IPR029014">
    <property type="entry name" value="NiFe-Hase_large"/>
</dbReference>
<dbReference type="NCBIfam" id="NF004739">
    <property type="entry name" value="PRK06075.1"/>
    <property type="match status" value="1"/>
</dbReference>
<name>A0A7W7ZTE6_9BACT</name>
<evidence type="ECO:0000256" key="2">
    <source>
        <dbReference type="ARBA" id="ARBA00005769"/>
    </source>
</evidence>
<evidence type="ECO:0000256" key="6">
    <source>
        <dbReference type="HAMAP-Rule" id="MF_01358"/>
    </source>
</evidence>
<keyword evidence="6" id="KW-0472">Membrane</keyword>
<evidence type="ECO:0000313" key="9">
    <source>
        <dbReference type="EMBL" id="MBB5065766.1"/>
    </source>
</evidence>
<dbReference type="Proteomes" id="UP000584867">
    <property type="component" value="Unassembled WGS sequence"/>
</dbReference>
<dbReference type="PANTHER" id="PTHR11993">
    <property type="entry name" value="NADH-UBIQUINONE OXIDOREDUCTASE 49 KDA SUBUNIT"/>
    <property type="match status" value="1"/>
</dbReference>
<sequence length="441" mass="49180">MAFVEDLEKPAVRDTTGATLAGFRNAEDLIVPDVKDVVEESVSGHKPKGSDAISDHTMILNMGPQHPSTHGVLRLVVEIDGETIVSLAPDIGYLHTGIEKTCEAKFYQQVVPLTDRIDYLAPMTNNLAYALAVEKLLQLEIPDRAQWLRVLFNELMRINSHLVWLGTHAMDIGALTVFLYCFREREQLLRIFEAVSGQRMMTSYIRIGGVSLEPPLDLYKQIRTFLKDFPSKIEEYEGLLNGNPIWRSRLEGVGFLSAADAIALGVTGPPLRASGIDFDLRRDMPYSSYEKFQFNVPTSTVGDVWARYLVRMQELRESVKICLQALDGLPEGRITADAPKIILPDREQMKTQMESLIHHFKIVTEGFQVPAGEATSSVEAPHGMMNYYVVSDGTAKPYRVHMRNADFATLQALETMCKGRLLADVVAVIGSIDIVLGAIDR</sequence>
<evidence type="ECO:0000256" key="1">
    <source>
        <dbReference type="ARBA" id="ARBA00002378"/>
    </source>
</evidence>
<protein>
    <recommendedName>
        <fullName evidence="6">NADH-quinone oxidoreductase subunit D</fullName>
        <ecNumber evidence="6">7.1.1.-</ecNumber>
    </recommendedName>
    <alternativeName>
        <fullName evidence="6">NADH dehydrogenase I subunit D</fullName>
    </alternativeName>
    <alternativeName>
        <fullName evidence="6">NDH-1 subunit D</fullName>
    </alternativeName>
</protein>
<dbReference type="RefSeq" id="WP_184258737.1">
    <property type="nucleotide sequence ID" value="NZ_JACHIO010000019.1"/>
</dbReference>
<reference evidence="9 10" key="1">
    <citation type="submission" date="2020-08" db="EMBL/GenBank/DDBJ databases">
        <title>Genomic Encyclopedia of Type Strains, Phase IV (KMG-V): Genome sequencing to study the core and pangenomes of soil and plant-associated prokaryotes.</title>
        <authorList>
            <person name="Whitman W."/>
        </authorList>
    </citation>
    <scope>NUCLEOTIDE SEQUENCE [LARGE SCALE GENOMIC DNA]</scope>
    <source>
        <strain evidence="9 10">X5P3</strain>
    </source>
</reference>
<dbReference type="EC" id="7.1.1.-" evidence="6"/>
<accession>A0A7W7ZTE6</accession>
<keyword evidence="3 6" id="KW-0813">Transport</keyword>
<evidence type="ECO:0000256" key="7">
    <source>
        <dbReference type="RuleBase" id="RU003685"/>
    </source>
</evidence>
<gene>
    <name evidence="6" type="primary">nuoD</name>
    <name evidence="9" type="ORF">HDF15_004136</name>
</gene>
<keyword evidence="4 6" id="KW-1278">Translocase</keyword>
<dbReference type="PROSITE" id="PS00535">
    <property type="entry name" value="COMPLEX1_49K"/>
    <property type="match status" value="1"/>
</dbReference>
<dbReference type="GO" id="GO:0005886">
    <property type="term" value="C:plasma membrane"/>
    <property type="evidence" value="ECO:0007669"/>
    <property type="project" value="UniProtKB-SubCell"/>
</dbReference>
<feature type="domain" description="NADH-quinone oxidoreductase subunit D" evidence="8">
    <location>
        <begin position="171"/>
        <end position="441"/>
    </location>
</feature>
<evidence type="ECO:0000313" key="10">
    <source>
        <dbReference type="Proteomes" id="UP000584867"/>
    </source>
</evidence>
<evidence type="ECO:0000256" key="4">
    <source>
        <dbReference type="ARBA" id="ARBA00022967"/>
    </source>
</evidence>
<dbReference type="Pfam" id="PF00346">
    <property type="entry name" value="Complex1_49kDa"/>
    <property type="match status" value="1"/>
</dbReference>
<comment type="subcellular location">
    <subcellularLocation>
        <location evidence="6">Cell membrane</location>
        <topology evidence="6">Peripheral membrane protein</topology>
        <orientation evidence="6">Cytoplasmic side</orientation>
    </subcellularLocation>
</comment>
<dbReference type="InterPro" id="IPR014029">
    <property type="entry name" value="NADH_UbQ_OxRdtase_49kDa_CS"/>
</dbReference>
<dbReference type="GO" id="GO:0051287">
    <property type="term" value="F:NAD binding"/>
    <property type="evidence" value="ECO:0007669"/>
    <property type="project" value="InterPro"/>
</dbReference>